<comment type="caution">
    <text evidence="1">The sequence shown here is derived from an EMBL/GenBank/DDBJ whole genome shotgun (WGS) entry which is preliminary data.</text>
</comment>
<evidence type="ECO:0000313" key="1">
    <source>
        <dbReference type="EMBL" id="NIJ23354.1"/>
    </source>
</evidence>
<gene>
    <name evidence="1" type="ORF">FHT01_000896</name>
</gene>
<reference evidence="1 2" key="1">
    <citation type="submission" date="2020-03" db="EMBL/GenBank/DDBJ databases">
        <title>Genomic Encyclopedia of Type Strains, Phase IV (KMG-IV): sequencing the most valuable type-strain genomes for metagenomic binning, comparative biology and taxonomic classification.</title>
        <authorList>
            <person name="Goeker M."/>
        </authorList>
    </citation>
    <scope>NUCLEOTIDE SEQUENCE [LARGE SCALE GENOMIC DNA]</scope>
    <source>
        <strain evidence="1 2">DSM 22753</strain>
    </source>
</reference>
<evidence type="ECO:0000313" key="2">
    <source>
        <dbReference type="Proteomes" id="UP000788153"/>
    </source>
</evidence>
<name>A0ABX0TYG2_9SPHN</name>
<dbReference type="EMBL" id="JAASQP010000001">
    <property type="protein sequence ID" value="NIJ23354.1"/>
    <property type="molecule type" value="Genomic_DNA"/>
</dbReference>
<sequence>MPRLIDPGSEGAIELDQLVAALADTRIDVRDDDAFASLGPLLARIGRNRSFLADMAIGELKTRCSGQVTSNGYGPQVFLLQPPDGRFVLRANFWPARTDAVVRASGEAAFFYDLPHDHNFSFLTVGYLGPGYWSDYYEIDPAARCGIPGEHAGLRFAERSKLDPGKLMLYRMRRDIHVQLPPDAFSVSLNILGYDPAQPWVDQHRFDIARGTIDAALTIAPSEALVTLAAQFGGGNGTDLAQHFAAAHPCERMRVTAHAALASAAPDRAAAEPIWAAATADPSRRVRDHARARLAAIAAACTGMEAIGDRDREALC</sequence>
<accession>A0ABX0TYG2</accession>
<keyword evidence="2" id="KW-1185">Reference proteome</keyword>
<evidence type="ECO:0008006" key="3">
    <source>
        <dbReference type="Google" id="ProtNLM"/>
    </source>
</evidence>
<dbReference type="Proteomes" id="UP000788153">
    <property type="component" value="Unassembled WGS sequence"/>
</dbReference>
<protein>
    <recommendedName>
        <fullName evidence="3">Transposase</fullName>
    </recommendedName>
</protein>
<proteinExistence type="predicted"/>
<organism evidence="1 2">
    <name type="scientific">Sphingomonas japonica</name>
    <dbReference type="NCBI Taxonomy" id="511662"/>
    <lineage>
        <taxon>Bacteria</taxon>
        <taxon>Pseudomonadati</taxon>
        <taxon>Pseudomonadota</taxon>
        <taxon>Alphaproteobacteria</taxon>
        <taxon>Sphingomonadales</taxon>
        <taxon>Sphingomonadaceae</taxon>
        <taxon>Sphingomonas</taxon>
    </lineage>
</organism>
<dbReference type="RefSeq" id="WP_180345113.1">
    <property type="nucleotide sequence ID" value="NZ_BAAAEV010000001.1"/>
</dbReference>